<reference evidence="2" key="1">
    <citation type="submission" date="2016-10" db="EMBL/GenBank/DDBJ databases">
        <authorList>
            <person name="Varghese N."/>
            <person name="Submissions S."/>
        </authorList>
    </citation>
    <scope>NUCLEOTIDE SEQUENCE [LARGE SCALE GENOMIC DNA]</scope>
    <source>
        <strain evidence="2">LP51</strain>
    </source>
</reference>
<accession>A0A1I2ZSM7</accession>
<dbReference type="Proteomes" id="UP000198724">
    <property type="component" value="Unassembled WGS sequence"/>
</dbReference>
<sequence>MYMRLCGTQDFIIELHSFGDNTRAIIYSLSLTRNYEFVNKKAISNTN</sequence>
<dbReference type="AlphaFoldDB" id="A0A1I2ZSM7"/>
<gene>
    <name evidence="1" type="ORF">SAMN05421739_11822</name>
</gene>
<evidence type="ECO:0000313" key="1">
    <source>
        <dbReference type="EMBL" id="SFH40764.1"/>
    </source>
</evidence>
<keyword evidence="2" id="KW-1185">Reference proteome</keyword>
<dbReference type="EMBL" id="FOOT01000018">
    <property type="protein sequence ID" value="SFH40764.1"/>
    <property type="molecule type" value="Genomic_DNA"/>
</dbReference>
<protein>
    <submittedName>
        <fullName evidence="1">Uncharacterized protein</fullName>
    </submittedName>
</protein>
<evidence type="ECO:0000313" key="2">
    <source>
        <dbReference type="Proteomes" id="UP000198724"/>
    </source>
</evidence>
<proteinExistence type="predicted"/>
<name>A0A1I2ZSM7_9BACT</name>
<organism evidence="1 2">
    <name type="scientific">Pontibacter chinhatensis</name>
    <dbReference type="NCBI Taxonomy" id="1436961"/>
    <lineage>
        <taxon>Bacteria</taxon>
        <taxon>Pseudomonadati</taxon>
        <taxon>Bacteroidota</taxon>
        <taxon>Cytophagia</taxon>
        <taxon>Cytophagales</taxon>
        <taxon>Hymenobacteraceae</taxon>
        <taxon>Pontibacter</taxon>
    </lineage>
</organism>